<gene>
    <name evidence="1" type="primary">B1011A07.19</name>
</gene>
<proteinExistence type="predicted"/>
<name>Q655P6_ORYSJ</name>
<dbReference type="Proteomes" id="UP000817658">
    <property type="component" value="Chromosome 1"/>
</dbReference>
<protein>
    <submittedName>
        <fullName evidence="1">Uncharacterized protein</fullName>
    </submittedName>
</protein>
<accession>Q655P6</accession>
<evidence type="ECO:0000313" key="1">
    <source>
        <dbReference type="EMBL" id="BAD45459.1"/>
    </source>
</evidence>
<sequence>MRTMAARPTVYRKYFLHLEAMAELELGMRRYIGEETESMRIYRLGFGARVLVPAWQFWLLHLRPDLNWDP</sequence>
<dbReference type="AlphaFoldDB" id="Q655P6"/>
<reference evidence="1" key="1">
    <citation type="journal article" date="2002" name="Nature">
        <title>The genome sequence and structure of rice chromosome 1.</title>
        <authorList>
            <person name="Sasaki T."/>
            <person name="Matsumoto T."/>
            <person name="Yamamoto K."/>
            <person name="Sakata K."/>
            <person name="Baba T."/>
            <person name="Katayose Y."/>
            <person name="Wu J."/>
            <person name="Niimura Y."/>
            <person name="Cheng Z."/>
            <person name="Nagamura Y."/>
            <person name="Antonio B.A."/>
            <person name="Kanamori H."/>
            <person name="Hosokawa S."/>
            <person name="Masukawa M."/>
            <person name="Arikawa K."/>
            <person name="Chiden Y."/>
            <person name="Hayashi M."/>
            <person name="Okamoto M."/>
            <person name="Ando T."/>
            <person name="Aoki H."/>
            <person name="Arita K."/>
            <person name="Hamada M."/>
            <person name="Harada C."/>
            <person name="Hijishita S."/>
            <person name="Honda M."/>
            <person name="Ichikawa Y."/>
            <person name="Idonuma A."/>
            <person name="Iijima M."/>
            <person name="Ikeda M."/>
            <person name="Ikeno M."/>
            <person name="Itoh S."/>
            <person name="Itoh T."/>
            <person name="Itoh Y."/>
            <person name="Itoh Y."/>
            <person name="Iwabuchi A."/>
            <person name="Kamiya K."/>
            <person name="Karasawa W."/>
            <person name="Katagiri S."/>
            <person name="Kikuta A."/>
            <person name="Kobayashi N."/>
            <person name="Kono I."/>
            <person name="Machita K."/>
            <person name="Maehara T."/>
            <person name="Mizuno H."/>
            <person name="Mizubayashi T."/>
            <person name="Mukai Y."/>
            <person name="Nagasaki H."/>
            <person name="Nakashima M."/>
            <person name="Nakama Y."/>
            <person name="Nakamichi Y."/>
            <person name="Nakamura M."/>
            <person name="Namiki N."/>
            <person name="Negishi M."/>
            <person name="Ohta I."/>
            <person name="Ono N."/>
            <person name="Saji S."/>
            <person name="Sakai K."/>
            <person name="Shibata M."/>
            <person name="Shimokawa T."/>
            <person name="Shomura A."/>
            <person name="Song J."/>
            <person name="Takazaki Y."/>
            <person name="Terasawa K."/>
            <person name="Tsuji K."/>
            <person name="Waki K."/>
            <person name="Yamagata H."/>
            <person name="Yamane H."/>
            <person name="Yoshiki S."/>
            <person name="Yoshihara R."/>
            <person name="Yukawa K."/>
            <person name="Zhong H."/>
            <person name="Iwama H."/>
            <person name="Endo T."/>
            <person name="Ito H."/>
            <person name="Hahn J.H."/>
            <person name="Kim H.I."/>
            <person name="Eun M.Y."/>
            <person name="Yano M."/>
            <person name="Jiang J."/>
            <person name="Gojobori T."/>
        </authorList>
    </citation>
    <scope>NUCLEOTIDE SEQUENCE [LARGE SCALE GENOMIC DNA]</scope>
</reference>
<organism evidence="1">
    <name type="scientific">Oryza sativa subsp. japonica</name>
    <name type="common">Rice</name>
    <dbReference type="NCBI Taxonomy" id="39947"/>
    <lineage>
        <taxon>Eukaryota</taxon>
        <taxon>Viridiplantae</taxon>
        <taxon>Streptophyta</taxon>
        <taxon>Embryophyta</taxon>
        <taxon>Tracheophyta</taxon>
        <taxon>Spermatophyta</taxon>
        <taxon>Magnoliopsida</taxon>
        <taxon>Liliopsida</taxon>
        <taxon>Poales</taxon>
        <taxon>Poaceae</taxon>
        <taxon>BOP clade</taxon>
        <taxon>Oryzoideae</taxon>
        <taxon>Oryzeae</taxon>
        <taxon>Oryzinae</taxon>
        <taxon>Oryza</taxon>
        <taxon>Oryza sativa</taxon>
    </lineage>
</organism>
<dbReference type="EMBL" id="AP003722">
    <property type="protein sequence ID" value="BAD45459.1"/>
    <property type="molecule type" value="Genomic_DNA"/>
</dbReference>